<keyword evidence="2" id="KW-0315">Glutamine amidotransferase</keyword>
<dbReference type="Pfam" id="PF00117">
    <property type="entry name" value="GATase"/>
    <property type="match status" value="1"/>
</dbReference>
<name>A0A443IHB5_9GAMM</name>
<dbReference type="InterPro" id="IPR029062">
    <property type="entry name" value="Class_I_gatase-like"/>
</dbReference>
<protein>
    <submittedName>
        <fullName evidence="2">Glutamine amidotransferase</fullName>
    </submittedName>
</protein>
<evidence type="ECO:0000259" key="1">
    <source>
        <dbReference type="Pfam" id="PF00117"/>
    </source>
</evidence>
<organism evidence="2 3">
    <name type="scientific">[Pantoea] beijingensis</name>
    <dbReference type="NCBI Taxonomy" id="1324864"/>
    <lineage>
        <taxon>Bacteria</taxon>
        <taxon>Pseudomonadati</taxon>
        <taxon>Pseudomonadota</taxon>
        <taxon>Gammaproteobacteria</taxon>
        <taxon>Enterobacterales</taxon>
        <taxon>Erwiniaceae</taxon>
        <taxon>Erwinia</taxon>
    </lineage>
</organism>
<dbReference type="PANTHER" id="PTHR42695">
    <property type="entry name" value="GLUTAMINE AMIDOTRANSFERASE YLR126C-RELATED"/>
    <property type="match status" value="1"/>
</dbReference>
<dbReference type="PANTHER" id="PTHR42695:SF5">
    <property type="entry name" value="GLUTAMINE AMIDOTRANSFERASE YLR126C-RELATED"/>
    <property type="match status" value="1"/>
</dbReference>
<dbReference type="InterPro" id="IPR017926">
    <property type="entry name" value="GATASE"/>
</dbReference>
<keyword evidence="2" id="KW-0808">Transferase</keyword>
<evidence type="ECO:0000313" key="2">
    <source>
        <dbReference type="EMBL" id="RWR03420.1"/>
    </source>
</evidence>
<reference evidence="2 3" key="1">
    <citation type="submission" date="2014-04" db="EMBL/GenBank/DDBJ databases">
        <title>Draft genome sequence of Pantoea beijingensis strain LMG 27579, an emerging pathogen to Pleurotus eryngii with potential industrial application.</title>
        <authorList>
            <person name="Xu F."/>
            <person name="Liu Y."/>
            <person name="Wang S."/>
            <person name="Yin Y."/>
            <person name="Ma Y."/>
            <person name="Zhao S."/>
            <person name="Rong C."/>
        </authorList>
    </citation>
    <scope>NUCLEOTIDE SEQUENCE [LARGE SCALE GENOMIC DNA]</scope>
    <source>
        <strain evidence="2 3">LMG 27579</strain>
    </source>
</reference>
<comment type="caution">
    <text evidence="2">The sequence shown here is derived from an EMBL/GenBank/DDBJ whole genome shotgun (WGS) entry which is preliminary data.</text>
</comment>
<dbReference type="SUPFAM" id="SSF52317">
    <property type="entry name" value="Class I glutamine amidotransferase-like"/>
    <property type="match status" value="1"/>
</dbReference>
<dbReference type="InterPro" id="IPR044992">
    <property type="entry name" value="ChyE-like"/>
</dbReference>
<evidence type="ECO:0000313" key="3">
    <source>
        <dbReference type="Proteomes" id="UP000288794"/>
    </source>
</evidence>
<dbReference type="GO" id="GO:0005829">
    <property type="term" value="C:cytosol"/>
    <property type="evidence" value="ECO:0007669"/>
    <property type="project" value="TreeGrafter"/>
</dbReference>
<accession>A0A443IHB5</accession>
<dbReference type="Proteomes" id="UP000288794">
    <property type="component" value="Unassembled WGS sequence"/>
</dbReference>
<feature type="domain" description="Glutamine amidotransferase" evidence="1">
    <location>
        <begin position="63"/>
        <end position="192"/>
    </location>
</feature>
<dbReference type="PROSITE" id="PS51273">
    <property type="entry name" value="GATASE_TYPE_1"/>
    <property type="match status" value="1"/>
</dbReference>
<dbReference type="RefSeq" id="WP_128174112.1">
    <property type="nucleotide sequence ID" value="NZ_CP071409.1"/>
</dbReference>
<dbReference type="CDD" id="cd01741">
    <property type="entry name" value="GATase1_1"/>
    <property type="match status" value="1"/>
</dbReference>
<dbReference type="GO" id="GO:0016740">
    <property type="term" value="F:transferase activity"/>
    <property type="evidence" value="ECO:0007669"/>
    <property type="project" value="UniProtKB-KW"/>
</dbReference>
<proteinExistence type="predicted"/>
<dbReference type="EMBL" id="JMEE01000001">
    <property type="protein sequence ID" value="RWR03420.1"/>
    <property type="molecule type" value="Genomic_DNA"/>
</dbReference>
<keyword evidence="3" id="KW-1185">Reference proteome</keyword>
<dbReference type="NCBIfam" id="NF006562">
    <property type="entry name" value="PRK09065.1"/>
    <property type="match status" value="1"/>
</dbReference>
<sequence>MPHSPKAPLAIVQLGIPPAAVSARVGEQADWFIQALNLQQGEYCIIRPHLGESLPDYATLSAAILSGSWAMVTDHADWSERTAAWIRGAIDYRLPLLGVCYGHQLMAYALGGTVADNPQGWERGRVIVEQFGNSDPLLASLPTQFPVWLSHRQTVLIPPQGAQVLARSPLDACQIIRYTPEALSVQFHPEFDAHIMAACQPADTAFAYDDSQAPDWARSVLVQFLHRAITPQVNVF</sequence>
<dbReference type="Gene3D" id="3.40.50.880">
    <property type="match status" value="1"/>
</dbReference>
<gene>
    <name evidence="2" type="ORF">ED28_00080</name>
</gene>
<dbReference type="AlphaFoldDB" id="A0A443IHB5"/>